<evidence type="ECO:0000313" key="3">
    <source>
        <dbReference type="EMBL" id="MFC6059976.1"/>
    </source>
</evidence>
<dbReference type="RefSeq" id="WP_386405226.1">
    <property type="nucleotide sequence ID" value="NZ_JBHSPT010000104.1"/>
</dbReference>
<name>A0ABW1M811_9ACTN</name>
<reference evidence="4" key="1">
    <citation type="journal article" date="2019" name="Int. J. Syst. Evol. Microbiol.">
        <title>The Global Catalogue of Microorganisms (GCM) 10K type strain sequencing project: providing services to taxonomists for standard genome sequencing and annotation.</title>
        <authorList>
            <consortium name="The Broad Institute Genomics Platform"/>
            <consortium name="The Broad Institute Genome Sequencing Center for Infectious Disease"/>
            <person name="Wu L."/>
            <person name="Ma J."/>
        </authorList>
    </citation>
    <scope>NUCLEOTIDE SEQUENCE [LARGE SCALE GENOMIC DNA]</scope>
    <source>
        <strain evidence="4">JCM 12763</strain>
    </source>
</reference>
<dbReference type="EMBL" id="JBHSPT010000104">
    <property type="protein sequence ID" value="MFC6059976.1"/>
    <property type="molecule type" value="Genomic_DNA"/>
</dbReference>
<dbReference type="Pfam" id="PF04738">
    <property type="entry name" value="Lant_dehydr_N"/>
    <property type="match status" value="1"/>
</dbReference>
<keyword evidence="4" id="KW-1185">Reference proteome</keyword>
<sequence>MGEPVAHRSPNSYQWQPAILLRASTASQPIPVPDLDPHADDITAQGRQWLTRVWHGPLPAAVAVASPVLSERVTAILDGTLTDGRRIRRAVRSVGAYLLRWNHRPTPFGVFAGVTAAQPAHEPHINWQTGYRTWLRPDADWLADAIIQLEADPALLARLTVVANNTGHQRGNRHVVVGKPTTGRTGGYAPVEMSIRRTRPVAAALDAARTTIGYSDLLATLAAQFPSARPDQLERLVADLIARHALITSLWPPMTEADPLGHVCTLVKQTDAATLPGIATLAARLTEIHDLINEPGTATPWAADSRLVQTMHAVTRIAPTPVLVDAALDCTARIPEALLREAAEAAQLMARLSPHPYGYPQWRGYHQRFLDRYGPGTAVSVLNLTADSGLGYPAGYLGSDRTRAPYQWTRRDETIFRLLQEASLAGQNELLLTRAHIAELTDDQTDPIRTAPRAEIAVEIHSPTLDAVRRGDYRLLVTGAPRTGSSMLGRFAHLLPPDGQAALSDSYATAGAGTIPAQLSFSPRRRRNENVARVPQLLPHTIPLAEHPSPDPGVIPLDDLAITADADRFYLVRASTGQHIEPRVPHALEASVHTPPLARFLAEITTAHTTAYKSFAFGAASPLPYLPRVRYKRTILRPARWLLPADELPGRSAPMTDWNKALDKWRDRLRLPGRFALVENDQQLPIDLARQLDRDLLRSCLDRIRLVELRETATPQDRAWIGRPHELLIPLAHTKSEAGTPNLPLAPALLMAPYSSVRSAVLHARLHAHPLRFDEILTAYLPDLITRFPRSPRWWFHRYRDTHRADTGQYLALYLDLTDPDDYGQGAAHVRDWAADLTRQHLVSGLELTRYQPHTGHFGHGPALAAAQAVFAADSAAAVAQIRTSADNSPTAQALTSASMVDLAVRFTGGWKEAADWLTRTLPREAGPLDRAVTRRAVTLTDPAALIELPAGDGVATAWHARAVTLVAYRQHVAHGQDTEAVLRSLLHQHRLRALADGPDQQRITGQLARACALHHQGRQP</sequence>
<dbReference type="Pfam" id="PF14028">
    <property type="entry name" value="Lant_dehydr_C"/>
    <property type="match status" value="1"/>
</dbReference>
<gene>
    <name evidence="3" type="ORF">ACFP50_32650</name>
</gene>
<dbReference type="InterPro" id="IPR023809">
    <property type="entry name" value="Thiopep_bacteriocin_synth_dom"/>
</dbReference>
<dbReference type="InterPro" id="IPR006827">
    <property type="entry name" value="Lant_deHydtase_N"/>
</dbReference>
<evidence type="ECO:0000259" key="2">
    <source>
        <dbReference type="Pfam" id="PF14028"/>
    </source>
</evidence>
<dbReference type="Proteomes" id="UP001596242">
    <property type="component" value="Unassembled WGS sequence"/>
</dbReference>
<protein>
    <submittedName>
        <fullName evidence="3">Lantibiotic dehydratase</fullName>
    </submittedName>
</protein>
<accession>A0ABW1M811</accession>
<evidence type="ECO:0000313" key="4">
    <source>
        <dbReference type="Proteomes" id="UP001596242"/>
    </source>
</evidence>
<comment type="caution">
    <text evidence="3">The sequence shown here is derived from an EMBL/GenBank/DDBJ whole genome shotgun (WGS) entry which is preliminary data.</text>
</comment>
<evidence type="ECO:0000259" key="1">
    <source>
        <dbReference type="Pfam" id="PF04738"/>
    </source>
</evidence>
<feature type="domain" description="Lantibiotic dehydratase N-terminal" evidence="1">
    <location>
        <begin position="59"/>
        <end position="697"/>
    </location>
</feature>
<organism evidence="3 4">
    <name type="scientific">Streptomyces pratens</name>
    <dbReference type="NCBI Taxonomy" id="887456"/>
    <lineage>
        <taxon>Bacteria</taxon>
        <taxon>Bacillati</taxon>
        <taxon>Actinomycetota</taxon>
        <taxon>Actinomycetes</taxon>
        <taxon>Kitasatosporales</taxon>
        <taxon>Streptomycetaceae</taxon>
        <taxon>Streptomyces</taxon>
    </lineage>
</organism>
<feature type="domain" description="Thiopeptide-type bacteriocin biosynthesis" evidence="2">
    <location>
        <begin position="763"/>
        <end position="1010"/>
    </location>
</feature>
<dbReference type="NCBIfam" id="TIGR03891">
    <property type="entry name" value="thiopep_ocin"/>
    <property type="match status" value="1"/>
</dbReference>
<proteinExistence type="predicted"/>